<dbReference type="Proteomes" id="UP001177021">
    <property type="component" value="Unassembled WGS sequence"/>
</dbReference>
<reference evidence="1" key="1">
    <citation type="submission" date="2023-10" db="EMBL/GenBank/DDBJ databases">
        <authorList>
            <person name="Rodriguez Cubillos JULIANA M."/>
            <person name="De Vega J."/>
        </authorList>
    </citation>
    <scope>NUCLEOTIDE SEQUENCE</scope>
</reference>
<protein>
    <submittedName>
        <fullName evidence="1">Uncharacterized protein</fullName>
    </submittedName>
</protein>
<proteinExistence type="predicted"/>
<evidence type="ECO:0000313" key="2">
    <source>
        <dbReference type="Proteomes" id="UP001177021"/>
    </source>
</evidence>
<evidence type="ECO:0000313" key="1">
    <source>
        <dbReference type="EMBL" id="CAJ2674362.1"/>
    </source>
</evidence>
<dbReference type="EMBL" id="CASHSV030000716">
    <property type="protein sequence ID" value="CAJ2674362.1"/>
    <property type="molecule type" value="Genomic_DNA"/>
</dbReference>
<organism evidence="1 2">
    <name type="scientific">Trifolium pratense</name>
    <name type="common">Red clover</name>
    <dbReference type="NCBI Taxonomy" id="57577"/>
    <lineage>
        <taxon>Eukaryota</taxon>
        <taxon>Viridiplantae</taxon>
        <taxon>Streptophyta</taxon>
        <taxon>Embryophyta</taxon>
        <taxon>Tracheophyta</taxon>
        <taxon>Spermatophyta</taxon>
        <taxon>Magnoliopsida</taxon>
        <taxon>eudicotyledons</taxon>
        <taxon>Gunneridae</taxon>
        <taxon>Pentapetalae</taxon>
        <taxon>rosids</taxon>
        <taxon>fabids</taxon>
        <taxon>Fabales</taxon>
        <taxon>Fabaceae</taxon>
        <taxon>Papilionoideae</taxon>
        <taxon>50 kb inversion clade</taxon>
        <taxon>NPAAA clade</taxon>
        <taxon>Hologalegina</taxon>
        <taxon>IRL clade</taxon>
        <taxon>Trifolieae</taxon>
        <taxon>Trifolium</taxon>
    </lineage>
</organism>
<keyword evidence="2" id="KW-1185">Reference proteome</keyword>
<sequence length="212" mass="23655">MSSSPNSSAQSKNIEEGFVGGVEEKKLIPVNENVLQKHAAFFDLNQDGVIYPWETYQAMREIGSGRMLSTAAAVFINVALSQSTRPGKFPSPLFPIEVKNIQLGKHGSDTGAYDSEGRFVASKFEEIFTKHAHTHPNALTYDELKELIKSNREPKDLKGRIGSSVEWNVLYKLAKDKNGLLQKETIRGVYDGSLFEVLKKEHTKRISSSYFG</sequence>
<accession>A0ACB0LXN4</accession>
<comment type="caution">
    <text evidence="1">The sequence shown here is derived from an EMBL/GenBank/DDBJ whole genome shotgun (WGS) entry which is preliminary data.</text>
</comment>
<name>A0ACB0LXN4_TRIPR</name>
<gene>
    <name evidence="1" type="ORF">MILVUS5_LOCUS37632</name>
</gene>